<comment type="caution">
    <text evidence="3">The sequence shown here is derived from an EMBL/GenBank/DDBJ whole genome shotgun (WGS) entry which is preliminary data.</text>
</comment>
<feature type="domain" description="DUF2264" evidence="2">
    <location>
        <begin position="369"/>
        <end position="592"/>
    </location>
</feature>
<dbReference type="InterPro" id="IPR016624">
    <property type="entry name" value="UCP014753"/>
</dbReference>
<evidence type="ECO:0000313" key="4">
    <source>
        <dbReference type="Proteomes" id="UP001225034"/>
    </source>
</evidence>
<name>A0ABT9YIY9_9BACI</name>
<protein>
    <recommendedName>
        <fullName evidence="5">DUF2264 domain-containing protein</fullName>
    </recommendedName>
</protein>
<evidence type="ECO:0008006" key="5">
    <source>
        <dbReference type="Google" id="ProtNLM"/>
    </source>
</evidence>
<evidence type="ECO:0000259" key="1">
    <source>
        <dbReference type="Pfam" id="PF10022"/>
    </source>
</evidence>
<sequence>MTKWNVSTQKGNKEKTELEDILLKLVKPAISEFQSGHAGIRLGETGTSYDSQTAEMEGLSRLLWGVAPLLAGGRKESQVIDPLVEGIKNGINPTHPEYWGELSDYDQRLVEMSVYGYALCLAPDQVWGKLTAEEQEQLVVWLSQSSKYKCHDCNWLFFPVLVQLGLKQVGAPYCQKTIDESLDRVEAFYLGDGWYADGQDAHRDYYVPFAIHFYSLFYAKMMENEDPKRAATYKERAALFAQDFIYWFADDGAAIPFGRSMTYRFSQAAFWSAVVFADVEVAPYSLGEIKGILFRHIRQWMELPIFDTRGVLTIGYAYPNLCVSENYNSPGSPYWALKTFLFLALAEDHPFWEAEEEKMPVLADVSVQPESNKVLARDNGHAAIFNPGHTKTNDHTHTSAKYEKFVYSSHFGFSVPRGEWGLEQAAFDSMLALSEQDHLYRVKRTSKTITLSESMIQMVWQPWNDVEVETWVIPVLPGHLRVHRIKTARHLSAAEGGFAVGLGDRNTEPTALITNSDDAALYSNVGGTSAIKLLYGKGHAKLVFPNANTNLVKSRTSIPTIVADFEPGTHIVASIVYGTPEPHVEEDWASSFSFQEEEGSISFYQKGDEEPRLKLSLE</sequence>
<dbReference type="PANTHER" id="PTHR35339">
    <property type="entry name" value="LINALOOL DEHYDRATASE_ISOMERASE DOMAIN-CONTAINING PROTEIN"/>
    <property type="match status" value="1"/>
</dbReference>
<proteinExistence type="predicted"/>
<keyword evidence="4" id="KW-1185">Reference proteome</keyword>
<dbReference type="PIRSF" id="PIRSF014753">
    <property type="entry name" value="UCP014753"/>
    <property type="match status" value="1"/>
</dbReference>
<accession>A0ABT9YIY9</accession>
<dbReference type="InterPro" id="IPR049349">
    <property type="entry name" value="DUF2264_N"/>
</dbReference>
<dbReference type="RefSeq" id="WP_306982774.1">
    <property type="nucleotide sequence ID" value="NZ_JAUSUA010000003.1"/>
</dbReference>
<feature type="domain" description="DUF2264" evidence="1">
    <location>
        <begin position="15"/>
        <end position="358"/>
    </location>
</feature>
<dbReference type="Pfam" id="PF10022">
    <property type="entry name" value="DUF2264"/>
    <property type="match status" value="1"/>
</dbReference>
<dbReference type="Proteomes" id="UP001225034">
    <property type="component" value="Unassembled WGS sequence"/>
</dbReference>
<dbReference type="EMBL" id="JAUSUA010000003">
    <property type="protein sequence ID" value="MDQ0207450.1"/>
    <property type="molecule type" value="Genomic_DNA"/>
</dbReference>
<dbReference type="InterPro" id="IPR049237">
    <property type="entry name" value="DUF2264_C"/>
</dbReference>
<evidence type="ECO:0000313" key="3">
    <source>
        <dbReference type="EMBL" id="MDQ0207450.1"/>
    </source>
</evidence>
<reference evidence="3 4" key="1">
    <citation type="submission" date="2023-07" db="EMBL/GenBank/DDBJ databases">
        <title>Genomic Encyclopedia of Type Strains, Phase IV (KMG-IV): sequencing the most valuable type-strain genomes for metagenomic binning, comparative biology and taxonomic classification.</title>
        <authorList>
            <person name="Goeker M."/>
        </authorList>
    </citation>
    <scope>NUCLEOTIDE SEQUENCE [LARGE SCALE GENOMIC DNA]</scope>
    <source>
        <strain evidence="3 4">DSM 19154</strain>
    </source>
</reference>
<dbReference type="PANTHER" id="PTHR35339:SF4">
    <property type="entry name" value="LINALOOL DEHYDRATASE_ISOMERASE DOMAIN-CONTAINING PROTEIN"/>
    <property type="match status" value="1"/>
</dbReference>
<organism evidence="3 4">
    <name type="scientific">Alkalicoccobacillus murimartini</name>
    <dbReference type="NCBI Taxonomy" id="171685"/>
    <lineage>
        <taxon>Bacteria</taxon>
        <taxon>Bacillati</taxon>
        <taxon>Bacillota</taxon>
        <taxon>Bacilli</taxon>
        <taxon>Bacillales</taxon>
        <taxon>Bacillaceae</taxon>
        <taxon>Alkalicoccobacillus</taxon>
    </lineage>
</organism>
<gene>
    <name evidence="3" type="ORF">J2S05_002251</name>
</gene>
<evidence type="ECO:0000259" key="2">
    <source>
        <dbReference type="Pfam" id="PF20938"/>
    </source>
</evidence>
<dbReference type="Pfam" id="PF20938">
    <property type="entry name" value="DUF2264_C"/>
    <property type="match status" value="1"/>
</dbReference>